<evidence type="ECO:0000256" key="3">
    <source>
        <dbReference type="ARBA" id="ARBA00023136"/>
    </source>
</evidence>
<dbReference type="InterPro" id="IPR050491">
    <property type="entry name" value="AmpC-like"/>
</dbReference>
<dbReference type="EC" id="3.4.11.19" evidence="6"/>
<evidence type="ECO:0000256" key="2">
    <source>
        <dbReference type="ARBA" id="ARBA00022438"/>
    </source>
</evidence>
<dbReference type="PANTHER" id="PTHR46825">
    <property type="entry name" value="D-ALANYL-D-ALANINE-CARBOXYPEPTIDASE/ENDOPEPTIDASE AMPH"/>
    <property type="match status" value="1"/>
</dbReference>
<reference evidence="6 7" key="1">
    <citation type="submission" date="2019-12" db="EMBL/GenBank/DDBJ databases">
        <title>Rhizobium genotypes associated with high levels of biological nitrogen fixation by grain legumes in a temperate-maritime cropping system.</title>
        <authorList>
            <person name="Maluk M."/>
            <person name="Francesc Ferrando Molina F."/>
            <person name="Lopez Del Egido L."/>
            <person name="Lafos M."/>
            <person name="Langarica-Fuentes A."/>
            <person name="Gebre Yohannes G."/>
            <person name="Young M.W."/>
            <person name="Martin P."/>
            <person name="Gantlett R."/>
            <person name="Kenicer G."/>
            <person name="Hawes C."/>
            <person name="Begg G.S."/>
            <person name="Quilliam R.S."/>
            <person name="Squire G.R."/>
            <person name="Poole P.S."/>
            <person name="Young P.W."/>
            <person name="Iannetta P.M."/>
            <person name="James E.K."/>
        </authorList>
    </citation>
    <scope>NUCLEOTIDE SEQUENCE [LARGE SCALE GENOMIC DNA]</scope>
    <source>
        <strain evidence="6 7">JHI1118</strain>
    </source>
</reference>
<dbReference type="RefSeq" id="WP_163988536.1">
    <property type="nucleotide sequence ID" value="NZ_WUEY01000009.1"/>
</dbReference>
<keyword evidence="3" id="KW-0472">Membrane</keyword>
<dbReference type="InterPro" id="IPR001466">
    <property type="entry name" value="Beta-lactam-related"/>
</dbReference>
<organism evidence="6 7">
    <name type="scientific">Rhizobium lusitanum</name>
    <dbReference type="NCBI Taxonomy" id="293958"/>
    <lineage>
        <taxon>Bacteria</taxon>
        <taxon>Pseudomonadati</taxon>
        <taxon>Pseudomonadota</taxon>
        <taxon>Alphaproteobacteria</taxon>
        <taxon>Hyphomicrobiales</taxon>
        <taxon>Rhizobiaceae</taxon>
        <taxon>Rhizobium/Agrobacterium group</taxon>
        <taxon>Rhizobium</taxon>
    </lineage>
</organism>
<dbReference type="Pfam" id="PF00144">
    <property type="entry name" value="Beta-lactamase"/>
    <property type="match status" value="1"/>
</dbReference>
<name>A0A6L9U8W0_9HYPH</name>
<dbReference type="PANTHER" id="PTHR46825:SF11">
    <property type="entry name" value="PENICILLIN-BINDING PROTEIN 4"/>
    <property type="match status" value="1"/>
</dbReference>
<evidence type="ECO:0000313" key="6">
    <source>
        <dbReference type="EMBL" id="NEI71819.1"/>
    </source>
</evidence>
<comment type="subcellular location">
    <subcellularLocation>
        <location evidence="1">Membrane</location>
    </subcellularLocation>
</comment>
<dbReference type="InterPro" id="IPR012856">
    <property type="entry name" value="DAP_B_dom"/>
</dbReference>
<dbReference type="GO" id="GO:0016020">
    <property type="term" value="C:membrane"/>
    <property type="evidence" value="ECO:0007669"/>
    <property type="project" value="UniProtKB-SubCell"/>
</dbReference>
<dbReference type="SUPFAM" id="SSF50886">
    <property type="entry name" value="D-aminopeptidase, middle and C-terminal domains"/>
    <property type="match status" value="2"/>
</dbReference>
<dbReference type="Gene3D" id="2.40.128.50">
    <property type="match status" value="2"/>
</dbReference>
<accession>A0A6L9U8W0</accession>
<keyword evidence="2 6" id="KW-0645">Protease</keyword>
<sequence length="519" mass="56932">MFNTGNAVLDEVLRSIPSEYRGPGGAFAVLRNGEVLARHAWGYADLERHIPMTVETLMPMCSISKEFTCAALLEVLGDPSVLDEAVRRYLHLLDGAVPRAADLCNNQSGLRDYWALTVLSGASPQGECRAGDGKRLLSQARTTHFDPGSQYSYSNGNFRILSDLIADHTGRPLGEWVKERIFAPAQMKTAQWCEESSEFPGDAVGYEGSMATGHFPAVNKIHLSGDSGVNASLEDMIAWERFVDATRDDENSIYGRISRATTFSDGKPACYSFGLRHMNFHGVAMTGHGGALRGWRLQRRYAPSERLSVVVMFNHEVFAPEAADKITAAALGIKPSQPKQTAIDPLWLGNYLDDETKLSLTVSMAGPGKLKARFATAPDIMELDDEDTARSRLMTLTRTGEGIRLERPDENLVATMRKVGGEAKRDIEGRYYSAELDAELVCEDAAGEMYVAFEGFLGKGAMQPIYAIGPDVWIMPNERAMDSAAPGDWTVVFGRGGDGGIERLTIGCWLARKVIFEKR</sequence>
<dbReference type="GO" id="GO:0004177">
    <property type="term" value="F:aminopeptidase activity"/>
    <property type="evidence" value="ECO:0007669"/>
    <property type="project" value="UniProtKB-KW"/>
</dbReference>
<dbReference type="EMBL" id="WUEY01000009">
    <property type="protein sequence ID" value="NEI71819.1"/>
    <property type="molecule type" value="Genomic_DNA"/>
</dbReference>
<keyword evidence="2 6" id="KW-0031">Aminopeptidase</keyword>
<evidence type="ECO:0000259" key="4">
    <source>
        <dbReference type="Pfam" id="PF00144"/>
    </source>
</evidence>
<dbReference type="NCBIfam" id="NF009622">
    <property type="entry name" value="PRK13128.1"/>
    <property type="match status" value="1"/>
</dbReference>
<feature type="domain" description="D-aminopeptidase" evidence="5">
    <location>
        <begin position="344"/>
        <end position="516"/>
    </location>
</feature>
<dbReference type="Pfam" id="PF07930">
    <property type="entry name" value="DAP_B"/>
    <property type="match status" value="1"/>
</dbReference>
<dbReference type="AlphaFoldDB" id="A0A6L9U8W0"/>
<dbReference type="InterPro" id="IPR012338">
    <property type="entry name" value="Beta-lactam/transpept-like"/>
</dbReference>
<keyword evidence="6" id="KW-0378">Hydrolase</keyword>
<dbReference type="Proteomes" id="UP000483035">
    <property type="component" value="Unassembled WGS sequence"/>
</dbReference>
<evidence type="ECO:0000259" key="5">
    <source>
        <dbReference type="Pfam" id="PF07930"/>
    </source>
</evidence>
<protein>
    <submittedName>
        <fullName evidence="6">D-aminopeptidase</fullName>
        <ecNumber evidence="6">3.4.11.19</ecNumber>
    </submittedName>
</protein>
<feature type="domain" description="Beta-lactamase-related" evidence="4">
    <location>
        <begin position="10"/>
        <end position="331"/>
    </location>
</feature>
<dbReference type="InterPro" id="IPR027279">
    <property type="entry name" value="D_amino_pept/lipop_sf"/>
</dbReference>
<evidence type="ECO:0000313" key="7">
    <source>
        <dbReference type="Proteomes" id="UP000483035"/>
    </source>
</evidence>
<gene>
    <name evidence="6" type="ORF">GR212_19730</name>
</gene>
<dbReference type="Gene3D" id="3.40.710.10">
    <property type="entry name" value="DD-peptidase/beta-lactamase superfamily"/>
    <property type="match status" value="1"/>
</dbReference>
<comment type="caution">
    <text evidence="6">The sequence shown here is derived from an EMBL/GenBank/DDBJ whole genome shotgun (WGS) entry which is preliminary data.</text>
</comment>
<proteinExistence type="predicted"/>
<dbReference type="SUPFAM" id="SSF56601">
    <property type="entry name" value="beta-lactamase/transpeptidase-like"/>
    <property type="match status" value="1"/>
</dbReference>
<evidence type="ECO:0000256" key="1">
    <source>
        <dbReference type="ARBA" id="ARBA00004370"/>
    </source>
</evidence>